<dbReference type="EMBL" id="MU274924">
    <property type="protein sequence ID" value="KAI0086370.1"/>
    <property type="molecule type" value="Genomic_DNA"/>
</dbReference>
<gene>
    <name evidence="1" type="ORF">BDY19DRAFT_961123</name>
</gene>
<evidence type="ECO:0000313" key="1">
    <source>
        <dbReference type="EMBL" id="KAI0086370.1"/>
    </source>
</evidence>
<accession>A0ACB8TWL3</accession>
<comment type="caution">
    <text evidence="1">The sequence shown here is derived from an EMBL/GenBank/DDBJ whole genome shotgun (WGS) entry which is preliminary data.</text>
</comment>
<reference evidence="1" key="1">
    <citation type="journal article" date="2021" name="Environ. Microbiol.">
        <title>Gene family expansions and transcriptome signatures uncover fungal adaptations to wood decay.</title>
        <authorList>
            <person name="Hage H."/>
            <person name="Miyauchi S."/>
            <person name="Viragh M."/>
            <person name="Drula E."/>
            <person name="Min B."/>
            <person name="Chaduli D."/>
            <person name="Navarro D."/>
            <person name="Favel A."/>
            <person name="Norest M."/>
            <person name="Lesage-Meessen L."/>
            <person name="Balint B."/>
            <person name="Merenyi Z."/>
            <person name="de Eugenio L."/>
            <person name="Morin E."/>
            <person name="Martinez A.T."/>
            <person name="Baldrian P."/>
            <person name="Stursova M."/>
            <person name="Martinez M.J."/>
            <person name="Novotny C."/>
            <person name="Magnuson J.K."/>
            <person name="Spatafora J.W."/>
            <person name="Maurice S."/>
            <person name="Pangilinan J."/>
            <person name="Andreopoulos W."/>
            <person name="LaButti K."/>
            <person name="Hundley H."/>
            <person name="Na H."/>
            <person name="Kuo A."/>
            <person name="Barry K."/>
            <person name="Lipzen A."/>
            <person name="Henrissat B."/>
            <person name="Riley R."/>
            <person name="Ahrendt S."/>
            <person name="Nagy L.G."/>
            <person name="Grigoriev I.V."/>
            <person name="Martin F."/>
            <person name="Rosso M.N."/>
        </authorList>
    </citation>
    <scope>NUCLEOTIDE SEQUENCE</scope>
    <source>
        <strain evidence="1">CBS 384.51</strain>
    </source>
</reference>
<evidence type="ECO:0000313" key="2">
    <source>
        <dbReference type="Proteomes" id="UP001055072"/>
    </source>
</evidence>
<name>A0ACB8TWL3_9APHY</name>
<keyword evidence="2" id="KW-1185">Reference proteome</keyword>
<organism evidence="1 2">
    <name type="scientific">Irpex rosettiformis</name>
    <dbReference type="NCBI Taxonomy" id="378272"/>
    <lineage>
        <taxon>Eukaryota</taxon>
        <taxon>Fungi</taxon>
        <taxon>Dikarya</taxon>
        <taxon>Basidiomycota</taxon>
        <taxon>Agaricomycotina</taxon>
        <taxon>Agaricomycetes</taxon>
        <taxon>Polyporales</taxon>
        <taxon>Irpicaceae</taxon>
        <taxon>Irpex</taxon>
    </lineage>
</organism>
<protein>
    <submittedName>
        <fullName evidence="1">SNF2 family N-terminal domain-containing protein</fullName>
    </submittedName>
</protein>
<proteinExistence type="predicted"/>
<sequence length="1336" mass="149622">MSTNCIAFSSPLSEDHHHSQVDVDPYDLSHFLPAGTLVLPIAATNIHCFGHWHTFCAETESDLAKLMQPKHKSLMRGLRFLTSQKFLAATFFCSDFLMIRVYLIPFDLARVEGALRRRNETAILAPARKLLRDVFSNLYCDPESWQGRIHTHYSPMANHLMSSKLDRQSFVEIYNTLPSPVLRTFDHKYFSDVNSLTDAILRQSIVGLRTNLYSYQCRSVAFMAQQELHPGSSTDPLYVRVQGLDDRSFFVQPGTLEVLENSPMAIRTPGGILCEELGTGKTVIILALILATMDRLSTPKESILDPRPILTPLALHHFPSPQFRDALQKFMRGERRAENIASRIPSLTEILLHHARTHPPPSGVRQTAETFPVSHLWEAYEHNNPYYHHYEEDEDGRLEDLPLRASHDKALNGPRVMYLTSATLILVPTTLLHQWVNEINKHCDDRLAFLVVKDKQELPSAQAMASHFDLILMSHTRFTQEAKRMDVSGLHTWTPCRCPIPQASSVRVPRCTCGNVPTTSPLLQVRWKRLVIDEGHIASVKTLETNLMLLVKCISVQYKWIVTGTPTTNLMGLRFGEGSASSETTQSILKALQQKMLSGEKSGGSRVLDVNGLDSSNGKQEDSTSTSSIGAVVDNFELQYPDEDSQAHNETRRWTEQDRKDLVRLGNMLGNFLEVPQFAAKSSLFNSHVIAPLMSKSGPLPGSVRVLRQIMESVMIRHRVEDVESEVTLPPMQQETILLDMDPYAVMTYNTMQSSIVINAVDSERVGSDYLLHPDNVKELHQTIENMSQAMFWHVDDMLFSVDERLENADEYMKRSAEKLAEGKISQEDFDMLRKALEVSNAAACNTIWRALNMHPNIFSRVYNIPEPIYRAWSSGYLPDGLGHASDIHGSDPYFLMIPERLKNLRAYLIKKPLSSVSSIINYGITVAEEDRYRYQVNMDRALSGKSRNKQERKRSKGSPSKPGTTLTAVVKTNSFAKLVETQTKRKALEAADDGSSRIEVHNNLYSSSPMAGVELRNTTSAKLNYILNEVQLYASKSKFLIFSKSPLTLMYIAEALAVMGIQYKHTIQNLRALQHDVTTFETSEAYRVFLMELKHGARGLNLVSASRVIFCEPVWQADVEAQAIKRVHRIGQISPVSVKTLAIRNTHEEFILKRRDDLKRGRGSSSGKLPELADDLSMRDFIAHPIFLPNPEPPIVQLRYPLLPSVSSSTFNGVQENNVSSLVVDPSTGFSPSGSETSQPSTSSTAQGATTVRTIRIPAQKRKASEVPLSTGSTYITIRKRVSVQTAGAVDRPAELPSGSLQVLGASHEHSGDVVDGETQSQVKKARTVVRFASP</sequence>
<dbReference type="Proteomes" id="UP001055072">
    <property type="component" value="Unassembled WGS sequence"/>
</dbReference>